<keyword evidence="3 8" id="KW-0813">Transport</keyword>
<keyword evidence="7 8" id="KW-0472">Membrane</keyword>
<comment type="similarity">
    <text evidence="2 8">Belongs to the lactate permease family.</text>
</comment>
<evidence type="ECO:0000256" key="5">
    <source>
        <dbReference type="ARBA" id="ARBA00022692"/>
    </source>
</evidence>
<dbReference type="InterPro" id="IPR003804">
    <property type="entry name" value="Lactate_perm"/>
</dbReference>
<feature type="transmembrane region" description="Helical" evidence="8">
    <location>
        <begin position="423"/>
        <end position="446"/>
    </location>
</feature>
<feature type="transmembrane region" description="Helical" evidence="8">
    <location>
        <begin position="70"/>
        <end position="93"/>
    </location>
</feature>
<feature type="transmembrane region" description="Helical" evidence="8">
    <location>
        <begin position="391"/>
        <end position="411"/>
    </location>
</feature>
<dbReference type="GO" id="GO:0015295">
    <property type="term" value="F:solute:proton symporter activity"/>
    <property type="evidence" value="ECO:0007669"/>
    <property type="project" value="TreeGrafter"/>
</dbReference>
<organism evidence="9 10">
    <name type="scientific">Edaphobacter acidisoli</name>
    <dbReference type="NCBI Taxonomy" id="2040573"/>
    <lineage>
        <taxon>Bacteria</taxon>
        <taxon>Pseudomonadati</taxon>
        <taxon>Acidobacteriota</taxon>
        <taxon>Terriglobia</taxon>
        <taxon>Terriglobales</taxon>
        <taxon>Acidobacteriaceae</taxon>
        <taxon>Edaphobacter</taxon>
    </lineage>
</organism>
<keyword evidence="6 8" id="KW-1133">Transmembrane helix</keyword>
<name>A0A916W194_9BACT</name>
<evidence type="ECO:0000256" key="4">
    <source>
        <dbReference type="ARBA" id="ARBA00022475"/>
    </source>
</evidence>
<feature type="transmembrane region" description="Helical" evidence="8">
    <location>
        <begin position="114"/>
        <end position="131"/>
    </location>
</feature>
<keyword evidence="5 8" id="KW-0812">Transmembrane</keyword>
<feature type="transmembrane region" description="Helical" evidence="8">
    <location>
        <begin position="221"/>
        <end position="241"/>
    </location>
</feature>
<feature type="transmembrane region" description="Helical" evidence="8">
    <location>
        <begin position="170"/>
        <end position="191"/>
    </location>
</feature>
<dbReference type="Proteomes" id="UP000648801">
    <property type="component" value="Unassembled WGS sequence"/>
</dbReference>
<feature type="transmembrane region" description="Helical" evidence="8">
    <location>
        <begin position="12"/>
        <end position="35"/>
    </location>
</feature>
<evidence type="ECO:0000313" key="10">
    <source>
        <dbReference type="Proteomes" id="UP000648801"/>
    </source>
</evidence>
<keyword evidence="10" id="KW-1185">Reference proteome</keyword>
<evidence type="ECO:0000256" key="1">
    <source>
        <dbReference type="ARBA" id="ARBA00004651"/>
    </source>
</evidence>
<dbReference type="GO" id="GO:0015129">
    <property type="term" value="F:lactate transmembrane transporter activity"/>
    <property type="evidence" value="ECO:0007669"/>
    <property type="project" value="UniProtKB-UniRule"/>
</dbReference>
<evidence type="ECO:0000313" key="9">
    <source>
        <dbReference type="EMBL" id="GGA57843.1"/>
    </source>
</evidence>
<comment type="function">
    <text evidence="8">Uptake of L-lactate across the membrane. Can also transport D-lactate and glycolate.</text>
</comment>
<reference evidence="9" key="1">
    <citation type="journal article" date="2014" name="Int. J. Syst. Evol. Microbiol.">
        <title>Complete genome sequence of Corynebacterium casei LMG S-19264T (=DSM 44701T), isolated from a smear-ripened cheese.</title>
        <authorList>
            <consortium name="US DOE Joint Genome Institute (JGI-PGF)"/>
            <person name="Walter F."/>
            <person name="Albersmeier A."/>
            <person name="Kalinowski J."/>
            <person name="Ruckert C."/>
        </authorList>
    </citation>
    <scope>NUCLEOTIDE SEQUENCE</scope>
    <source>
        <strain evidence="9">CGMCC 1.15447</strain>
    </source>
</reference>
<feature type="transmembrane region" description="Helical" evidence="8">
    <location>
        <begin position="42"/>
        <end position="64"/>
    </location>
</feature>
<feature type="transmembrane region" description="Helical" evidence="8">
    <location>
        <begin position="520"/>
        <end position="538"/>
    </location>
</feature>
<feature type="transmembrane region" description="Helical" evidence="8">
    <location>
        <begin position="358"/>
        <end position="379"/>
    </location>
</feature>
<feature type="transmembrane region" description="Helical" evidence="8">
    <location>
        <begin position="137"/>
        <end position="158"/>
    </location>
</feature>
<reference evidence="9" key="2">
    <citation type="submission" date="2020-09" db="EMBL/GenBank/DDBJ databases">
        <authorList>
            <person name="Sun Q."/>
            <person name="Zhou Y."/>
        </authorList>
    </citation>
    <scope>NUCLEOTIDE SEQUENCE</scope>
    <source>
        <strain evidence="9">CGMCC 1.15447</strain>
    </source>
</reference>
<dbReference type="NCBIfam" id="TIGR00795">
    <property type="entry name" value="lctP"/>
    <property type="match status" value="1"/>
</dbReference>
<evidence type="ECO:0000256" key="7">
    <source>
        <dbReference type="ARBA" id="ARBA00023136"/>
    </source>
</evidence>
<sequence length="541" mass="57107">MTSPWPQPYYLFGRGLAFSAFLAILPTLLLLFLLAVKRKASWIAALAGLAATIVLAIGAYGMSWQHTFSAAAYGAAFGLFPITWVIYWALVLYQITVRTAKFEVIKDSIGAITSDARLQALLIAFAFGAFLEGCAGFGTPVAVAAAMMVGLGFAPLYASSLCLLANTAPVAFGSIGIPILTLAAVTGLSMNHLSADIGMICAPISFFLPAYLILVTSGRAAVRAVWPAVLVCGASFALVQFSVSRSIGPQLTDVLSSLAAMAALILLLRRWQPTQIESIHPATSTTPRTHTAREIWSAWMPYALLVVFVLAWGIGPVQSLLSKATTAFAWPGLHNEILRQPPVARTPALYAAIFNGNWLSAAGTACMFASLFSALAARMKLRAFLEECGTVVRILIYPTITVTAMLAMAFVMNYSGATGTLGLAFAATGSAVPFFSSITGWLGVFLTGSDTASNALFGNLQVVSATRLQLDPTLMAAANSAGGVMGKMISLQSIAVAAAATGMSVPEQAKLFRFTLRHSILLASIVGLEVLLYAHILHHVR</sequence>
<dbReference type="PANTHER" id="PTHR30003:SF0">
    <property type="entry name" value="GLYCOLATE PERMEASE GLCA-RELATED"/>
    <property type="match status" value="1"/>
</dbReference>
<dbReference type="AlphaFoldDB" id="A0A916W194"/>
<evidence type="ECO:0000256" key="2">
    <source>
        <dbReference type="ARBA" id="ARBA00010100"/>
    </source>
</evidence>
<dbReference type="PANTHER" id="PTHR30003">
    <property type="entry name" value="L-LACTATE PERMEASE"/>
    <property type="match status" value="1"/>
</dbReference>
<keyword evidence="4 8" id="KW-1003">Cell membrane</keyword>
<evidence type="ECO:0000256" key="3">
    <source>
        <dbReference type="ARBA" id="ARBA00022448"/>
    </source>
</evidence>
<dbReference type="GO" id="GO:0005886">
    <property type="term" value="C:plasma membrane"/>
    <property type="evidence" value="ECO:0007669"/>
    <property type="project" value="UniProtKB-SubCell"/>
</dbReference>
<evidence type="ECO:0000256" key="8">
    <source>
        <dbReference type="RuleBase" id="RU365092"/>
    </source>
</evidence>
<comment type="caution">
    <text evidence="9">The sequence shown here is derived from an EMBL/GenBank/DDBJ whole genome shotgun (WGS) entry which is preliminary data.</text>
</comment>
<feature type="transmembrane region" description="Helical" evidence="8">
    <location>
        <begin position="197"/>
        <end position="214"/>
    </location>
</feature>
<protein>
    <recommendedName>
        <fullName evidence="8">L-lactate permease</fullName>
    </recommendedName>
</protein>
<evidence type="ECO:0000256" key="6">
    <source>
        <dbReference type="ARBA" id="ARBA00022989"/>
    </source>
</evidence>
<proteinExistence type="inferred from homology"/>
<feature type="transmembrane region" description="Helical" evidence="8">
    <location>
        <begin position="295"/>
        <end position="314"/>
    </location>
</feature>
<accession>A0A916W194</accession>
<dbReference type="EMBL" id="BMJB01000001">
    <property type="protein sequence ID" value="GGA57843.1"/>
    <property type="molecule type" value="Genomic_DNA"/>
</dbReference>
<gene>
    <name evidence="9" type="ORF">GCM10011507_06500</name>
</gene>
<feature type="transmembrane region" description="Helical" evidence="8">
    <location>
        <begin position="247"/>
        <end position="268"/>
    </location>
</feature>
<dbReference type="RefSeq" id="WP_188757878.1">
    <property type="nucleotide sequence ID" value="NZ_BMJB01000001.1"/>
</dbReference>
<comment type="subcellular location">
    <subcellularLocation>
        <location evidence="1 8">Cell membrane</location>
        <topology evidence="1 8">Multi-pass membrane protein</topology>
    </subcellularLocation>
</comment>
<dbReference type="Pfam" id="PF02652">
    <property type="entry name" value="Lactate_perm"/>
    <property type="match status" value="1"/>
</dbReference>